<feature type="signal peptide" evidence="1">
    <location>
        <begin position="1"/>
        <end position="30"/>
    </location>
</feature>
<accession>A0A1I2Y9P4</accession>
<gene>
    <name evidence="2" type="ORF">SAMN02787118_1648</name>
</gene>
<evidence type="ECO:0000256" key="1">
    <source>
        <dbReference type="SAM" id="SignalP"/>
    </source>
</evidence>
<dbReference type="AlphaFoldDB" id="A0A1I2Y9P4"/>
<evidence type="ECO:0000313" key="3">
    <source>
        <dbReference type="Proteomes" id="UP000181942"/>
    </source>
</evidence>
<protein>
    <submittedName>
        <fullName evidence="2">Uncharacterized protein</fullName>
    </submittedName>
</protein>
<keyword evidence="1" id="KW-0732">Signal</keyword>
<dbReference type="Proteomes" id="UP000181942">
    <property type="component" value="Unassembled WGS sequence"/>
</dbReference>
<name>A0A1I2Y9P4_9ACTN</name>
<dbReference type="EMBL" id="FONR01000064">
    <property type="protein sequence ID" value="SFH22410.1"/>
    <property type="molecule type" value="Genomic_DNA"/>
</dbReference>
<proteinExistence type="predicted"/>
<reference evidence="2 3" key="1">
    <citation type="submission" date="2016-10" db="EMBL/GenBank/DDBJ databases">
        <authorList>
            <person name="de Groot N.N."/>
        </authorList>
    </citation>
    <scope>NUCLEOTIDE SEQUENCE [LARGE SCALE GENOMIC DNA]</scope>
    <source>
        <strain evidence="2 3">OK461</strain>
    </source>
</reference>
<organism evidence="2 3">
    <name type="scientific">Streptomyces mirabilis</name>
    <dbReference type="NCBI Taxonomy" id="68239"/>
    <lineage>
        <taxon>Bacteria</taxon>
        <taxon>Bacillati</taxon>
        <taxon>Actinomycetota</taxon>
        <taxon>Actinomycetes</taxon>
        <taxon>Kitasatosporales</taxon>
        <taxon>Streptomycetaceae</taxon>
        <taxon>Streptomyces</taxon>
    </lineage>
</organism>
<sequence length="177" mass="18798">MQCRGNNALVAGAVAGTMALSILGAGAATAAPAGTARTEVTTTGASSISRPFRPIELRHGKYLGRSCGKKTIAETDGQGKTTLKLNFSRTVETAFSSEAGFTAGSISGSIGSEVRKSYTVEIETRFEVPRGRVGHVRAYPKYKVYKYDAYLKIGGYMGKATVKKPIGICFKEWTTKA</sequence>
<evidence type="ECO:0000313" key="2">
    <source>
        <dbReference type="EMBL" id="SFH22410.1"/>
    </source>
</evidence>
<feature type="chain" id="PRO_5010300455" evidence="1">
    <location>
        <begin position="31"/>
        <end position="177"/>
    </location>
</feature>